<feature type="transmembrane region" description="Helical" evidence="6">
    <location>
        <begin position="304"/>
        <end position="324"/>
    </location>
</feature>
<dbReference type="RefSeq" id="WP_243410822.1">
    <property type="nucleotide sequence ID" value="NZ_JACCEX010000001.1"/>
</dbReference>
<keyword evidence="2 6" id="KW-1003">Cell membrane</keyword>
<dbReference type="GO" id="GO:0005886">
    <property type="term" value="C:plasma membrane"/>
    <property type="evidence" value="ECO:0007669"/>
    <property type="project" value="UniProtKB-SubCell"/>
</dbReference>
<keyword evidence="3 6" id="KW-0812">Transmembrane</keyword>
<feature type="transmembrane region" description="Helical" evidence="6">
    <location>
        <begin position="363"/>
        <end position="379"/>
    </location>
</feature>
<comment type="subcellular location">
    <subcellularLocation>
        <location evidence="1">Cell inner membrane</location>
        <topology evidence="1">Multi-pass membrane protein</topology>
    </subcellularLocation>
    <subcellularLocation>
        <location evidence="6">Cell membrane</location>
        <topology evidence="6">Multi-pass membrane protein</topology>
    </subcellularLocation>
</comment>
<feature type="transmembrane region" description="Helical" evidence="6">
    <location>
        <begin position="547"/>
        <end position="568"/>
    </location>
</feature>
<feature type="domain" description="Thioredoxin-like fold" evidence="8">
    <location>
        <begin position="18"/>
        <end position="173"/>
    </location>
</feature>
<dbReference type="PANTHER" id="PTHR30341">
    <property type="entry name" value="SODIUM ION/PROTON ANTIPORTER NHAA-RELATED"/>
    <property type="match status" value="1"/>
</dbReference>
<dbReference type="PANTHER" id="PTHR30341:SF0">
    <property type="entry name" value="NA(+)_H(+) ANTIPORTER NHAA"/>
    <property type="match status" value="1"/>
</dbReference>
<keyword evidence="4 6" id="KW-1133">Transmembrane helix</keyword>
<evidence type="ECO:0000259" key="8">
    <source>
        <dbReference type="Pfam" id="PF13462"/>
    </source>
</evidence>
<proteinExistence type="inferred from homology"/>
<dbReference type="HAMAP" id="MF_01844">
    <property type="entry name" value="NhaA"/>
    <property type="match status" value="1"/>
</dbReference>
<dbReference type="Gene3D" id="1.20.1530.10">
    <property type="entry name" value="Na+/H+ antiporter like domain"/>
    <property type="match status" value="1"/>
</dbReference>
<evidence type="ECO:0000256" key="7">
    <source>
        <dbReference type="SAM" id="MobiDB-lite"/>
    </source>
</evidence>
<evidence type="ECO:0000256" key="3">
    <source>
        <dbReference type="ARBA" id="ARBA00022692"/>
    </source>
</evidence>
<dbReference type="InterPro" id="IPR036249">
    <property type="entry name" value="Thioredoxin-like_sf"/>
</dbReference>
<evidence type="ECO:0000256" key="6">
    <source>
        <dbReference type="HAMAP-Rule" id="MF_01844"/>
    </source>
</evidence>
<dbReference type="STRING" id="1231391.GCA_000308195_03433"/>
<comment type="function">
    <text evidence="6">Na(+)/H(+) antiporter that extrudes sodium in exchange for external protons.</text>
</comment>
<feature type="region of interest" description="Disordered" evidence="7">
    <location>
        <begin position="119"/>
        <end position="139"/>
    </location>
</feature>
<keyword evidence="6" id="KW-0406">Ion transport</keyword>
<protein>
    <recommendedName>
        <fullName evidence="6">Na(+)/H(+) antiporter NhaA</fullName>
    </recommendedName>
    <alternativeName>
        <fullName evidence="6">Sodium/proton antiporter NhaA</fullName>
    </alternativeName>
</protein>
<dbReference type="InterPro" id="IPR023171">
    <property type="entry name" value="Na/H_antiporter_dom_sf"/>
</dbReference>
<keyword evidence="6" id="KW-0739">Sodium transport</keyword>
<evidence type="ECO:0000256" key="4">
    <source>
        <dbReference type="ARBA" id="ARBA00022989"/>
    </source>
</evidence>
<feature type="transmembrane region" description="Helical" evidence="6">
    <location>
        <begin position="484"/>
        <end position="505"/>
    </location>
</feature>
<dbReference type="Proteomes" id="UP000246145">
    <property type="component" value="Unassembled WGS sequence"/>
</dbReference>
<evidence type="ECO:0000256" key="5">
    <source>
        <dbReference type="ARBA" id="ARBA00023136"/>
    </source>
</evidence>
<dbReference type="GO" id="GO:0015385">
    <property type="term" value="F:sodium:proton antiporter activity"/>
    <property type="evidence" value="ECO:0007669"/>
    <property type="project" value="UniProtKB-UniRule"/>
</dbReference>
<accession>A0A2U1CRL9</accession>
<keyword evidence="6" id="KW-0050">Antiport</keyword>
<evidence type="ECO:0000256" key="2">
    <source>
        <dbReference type="ARBA" id="ARBA00022475"/>
    </source>
</evidence>
<dbReference type="GO" id="GO:0006885">
    <property type="term" value="P:regulation of pH"/>
    <property type="evidence" value="ECO:0007669"/>
    <property type="project" value="UniProtKB-UniRule"/>
</dbReference>
<dbReference type="EMBL" id="QEKO01000001">
    <property type="protein sequence ID" value="PVY68519.1"/>
    <property type="molecule type" value="Genomic_DNA"/>
</dbReference>
<gene>
    <name evidence="6" type="primary">nhaA</name>
    <name evidence="9" type="ORF">C7440_0922</name>
</gene>
<dbReference type="AlphaFoldDB" id="A0A2U1CRL9"/>
<feature type="transmembrane region" description="Helical" evidence="6">
    <location>
        <begin position="336"/>
        <end position="357"/>
    </location>
</feature>
<reference evidence="9 10" key="1">
    <citation type="submission" date="2018-04" db="EMBL/GenBank/DDBJ databases">
        <title>Genomic Encyclopedia of Type Strains, Phase IV (KMG-IV): sequencing the most valuable type-strain genomes for metagenomic binning, comparative biology and taxonomic classification.</title>
        <authorList>
            <person name="Goeker M."/>
        </authorList>
    </citation>
    <scope>NUCLEOTIDE SEQUENCE [LARGE SCALE GENOMIC DNA]</scope>
    <source>
        <strain evidence="9 10">DSM 10065</strain>
    </source>
</reference>
<evidence type="ECO:0000313" key="10">
    <source>
        <dbReference type="Proteomes" id="UP000246145"/>
    </source>
</evidence>
<dbReference type="InterPro" id="IPR004670">
    <property type="entry name" value="NhaA"/>
</dbReference>
<feature type="transmembrane region" description="Helical" evidence="6">
    <location>
        <begin position="580"/>
        <end position="602"/>
    </location>
</feature>
<feature type="compositionally biased region" description="Basic and acidic residues" evidence="7">
    <location>
        <begin position="130"/>
        <end position="139"/>
    </location>
</feature>
<evidence type="ECO:0000256" key="1">
    <source>
        <dbReference type="ARBA" id="ARBA00004429"/>
    </source>
</evidence>
<dbReference type="Gene3D" id="3.40.30.10">
    <property type="entry name" value="Glutaredoxin"/>
    <property type="match status" value="1"/>
</dbReference>
<comment type="catalytic activity">
    <reaction evidence="6">
        <text>Na(+)(in) + 2 H(+)(out) = Na(+)(out) + 2 H(+)(in)</text>
        <dbReference type="Rhea" id="RHEA:29251"/>
        <dbReference type="ChEBI" id="CHEBI:15378"/>
        <dbReference type="ChEBI" id="CHEBI:29101"/>
    </reaction>
</comment>
<comment type="similarity">
    <text evidence="6">Belongs to the NhaA Na(+)/H(+) (TC 2.A.33) antiporter family.</text>
</comment>
<feature type="transmembrane region" description="Helical" evidence="6">
    <location>
        <begin position="274"/>
        <end position="298"/>
    </location>
</feature>
<organism evidence="9 10">
    <name type="scientific">Pusillimonas noertemannii</name>
    <dbReference type="NCBI Taxonomy" id="305977"/>
    <lineage>
        <taxon>Bacteria</taxon>
        <taxon>Pseudomonadati</taxon>
        <taxon>Pseudomonadota</taxon>
        <taxon>Betaproteobacteria</taxon>
        <taxon>Burkholderiales</taxon>
        <taxon>Alcaligenaceae</taxon>
        <taxon>Pusillimonas</taxon>
    </lineage>
</organism>
<dbReference type="SUPFAM" id="SSF52833">
    <property type="entry name" value="Thioredoxin-like"/>
    <property type="match status" value="1"/>
</dbReference>
<feature type="compositionally biased region" description="Basic and acidic residues" evidence="7">
    <location>
        <begin position="9"/>
        <end position="21"/>
    </location>
</feature>
<keyword evidence="6" id="KW-0915">Sodium</keyword>
<keyword evidence="6" id="KW-0813">Transport</keyword>
<sequence length="614" mass="64816">MSHQAASSRLDRPVDQTRDHMLGPADAPITVVEYGSYDCPYCRAVNEHIVQLRHEFGDRLRYVFRHFPLPGSDIALRAACLAERAPSEEGFWRAHITLMTRSHTLSEDDLVQAQRDLGLPASTQPSVPADDARSNPRVEEDIRSARASGVVVTPTFFINGRRYDGPWDESSFTDAMLRTPGHRIRSAAEDFAGWAPAAGLLLLLGAILAVLLSNSSLGPAVAQWWELPLGLSFGESAFSMSLLHWINDGLLTFFFLVVGLEIKREFTVGHLADLRAAALPVAAALGGMAAPALVYSLIVPAGPWAHGWGVPIATDTAFAVALIAMMGNKVPTSLRVFLTAAAIVDDIGSIVVVAAFYSDALSLQYMAGALVLVGVLALLNHAHIYRVAPYAAVGILLWACIHASGVHATLAGVLLALFIPTRPPANMMALTAQADALLAAEARRSGEVLRSGPSQPALRAFDALHDRLESPAARVLRTMGARSSYVVLPLFALANAGIAIGPGILHGHGPLVLAIMAGLVVGKPLGLVAASWVAVRLGMAKKPSDYSWTQLVGAAALAGIGFTMSLFIAGQAFPGESDFAAAKVAIFIGSIIASVVGVAILWKAGSGADPEQTL</sequence>
<dbReference type="Pfam" id="PF06965">
    <property type="entry name" value="Na_H_antiport_1"/>
    <property type="match status" value="1"/>
</dbReference>
<name>A0A2U1CRL9_9BURK</name>
<evidence type="ECO:0000313" key="9">
    <source>
        <dbReference type="EMBL" id="PVY68519.1"/>
    </source>
</evidence>
<feature type="transmembrane region" description="Helical" evidence="6">
    <location>
        <begin position="191"/>
        <end position="212"/>
    </location>
</feature>
<dbReference type="Pfam" id="PF13462">
    <property type="entry name" value="Thioredoxin_4"/>
    <property type="match status" value="1"/>
</dbReference>
<feature type="transmembrane region" description="Helical" evidence="6">
    <location>
        <begin position="391"/>
        <end position="419"/>
    </location>
</feature>
<keyword evidence="10" id="KW-1185">Reference proteome</keyword>
<dbReference type="InterPro" id="IPR012336">
    <property type="entry name" value="Thioredoxin-like_fold"/>
</dbReference>
<feature type="transmembrane region" description="Helical" evidence="6">
    <location>
        <begin position="511"/>
        <end position="535"/>
    </location>
</feature>
<comment type="caution">
    <text evidence="9">The sequence shown here is derived from an EMBL/GenBank/DDBJ whole genome shotgun (WGS) entry which is preliminary data.</text>
</comment>
<dbReference type="NCBIfam" id="TIGR00773">
    <property type="entry name" value="NhaA"/>
    <property type="match status" value="1"/>
</dbReference>
<keyword evidence="5 6" id="KW-0472">Membrane</keyword>
<feature type="region of interest" description="Disordered" evidence="7">
    <location>
        <begin position="1"/>
        <end position="22"/>
    </location>
</feature>